<dbReference type="Pfam" id="PF12668">
    <property type="entry name" value="DUF3791"/>
    <property type="match status" value="1"/>
</dbReference>
<dbReference type="EMBL" id="DWYZ01000207">
    <property type="protein sequence ID" value="HJB29303.1"/>
    <property type="molecule type" value="Genomic_DNA"/>
</dbReference>
<evidence type="ECO:0000313" key="2">
    <source>
        <dbReference type="Proteomes" id="UP000823842"/>
    </source>
</evidence>
<organism evidence="1 2">
    <name type="scientific">Candidatus Blautia faecavium</name>
    <dbReference type="NCBI Taxonomy" id="2838487"/>
    <lineage>
        <taxon>Bacteria</taxon>
        <taxon>Bacillati</taxon>
        <taxon>Bacillota</taxon>
        <taxon>Clostridia</taxon>
        <taxon>Lachnospirales</taxon>
        <taxon>Lachnospiraceae</taxon>
        <taxon>Blautia</taxon>
    </lineage>
</organism>
<reference evidence="1" key="1">
    <citation type="journal article" date="2021" name="PeerJ">
        <title>Extensive microbial diversity within the chicken gut microbiome revealed by metagenomics and culture.</title>
        <authorList>
            <person name="Gilroy R."/>
            <person name="Ravi A."/>
            <person name="Getino M."/>
            <person name="Pursley I."/>
            <person name="Horton D.L."/>
            <person name="Alikhan N.F."/>
            <person name="Baker D."/>
            <person name="Gharbi K."/>
            <person name="Hall N."/>
            <person name="Watson M."/>
            <person name="Adriaenssens E.M."/>
            <person name="Foster-Nyarko E."/>
            <person name="Jarju S."/>
            <person name="Secka A."/>
            <person name="Antonio M."/>
            <person name="Oren A."/>
            <person name="Chaudhuri R.R."/>
            <person name="La Ragione R."/>
            <person name="Hildebrand F."/>
            <person name="Pallen M.J."/>
        </authorList>
    </citation>
    <scope>NUCLEOTIDE SEQUENCE</scope>
    <source>
        <strain evidence="1">ChiSjej1B19-5720</strain>
    </source>
</reference>
<evidence type="ECO:0000313" key="1">
    <source>
        <dbReference type="EMBL" id="HJB29303.1"/>
    </source>
</evidence>
<dbReference type="InterPro" id="IPR024269">
    <property type="entry name" value="DUF3791"/>
</dbReference>
<accession>A0A9D2LU83</accession>
<dbReference type="AlphaFoldDB" id="A0A9D2LU83"/>
<gene>
    <name evidence="1" type="ORF">IAA06_10995</name>
</gene>
<proteinExistence type="predicted"/>
<dbReference type="Proteomes" id="UP000823842">
    <property type="component" value="Unassembled WGS sequence"/>
</dbReference>
<reference evidence="1" key="2">
    <citation type="submission" date="2021-04" db="EMBL/GenBank/DDBJ databases">
        <authorList>
            <person name="Gilroy R."/>
        </authorList>
    </citation>
    <scope>NUCLEOTIDE SEQUENCE</scope>
    <source>
        <strain evidence="1">ChiSjej1B19-5720</strain>
    </source>
</reference>
<protein>
    <submittedName>
        <fullName evidence="1">DUF3791 domain-containing protein</fullName>
    </submittedName>
</protein>
<sequence>MSKQGDFLIYCVEIYKNAKNLTGKQVAELFTRYHVWDYVYSCFEALHTTGANYIVKDIDLYIEARKPA</sequence>
<comment type="caution">
    <text evidence="1">The sequence shown here is derived from an EMBL/GenBank/DDBJ whole genome shotgun (WGS) entry which is preliminary data.</text>
</comment>
<name>A0A9D2LU83_9FIRM</name>